<dbReference type="KEGG" id="mbe:MBM_07723"/>
<feature type="transmembrane region" description="Helical" evidence="8">
    <location>
        <begin position="338"/>
        <end position="360"/>
    </location>
</feature>
<feature type="transmembrane region" description="Helical" evidence="8">
    <location>
        <begin position="117"/>
        <end position="135"/>
    </location>
</feature>
<dbReference type="InterPro" id="IPR003663">
    <property type="entry name" value="Sugar/inositol_transpt"/>
</dbReference>
<dbReference type="Proteomes" id="UP000006753">
    <property type="component" value="Unassembled WGS sequence"/>
</dbReference>
<feature type="transmembrane region" description="Helical" evidence="8">
    <location>
        <begin position="480"/>
        <end position="500"/>
    </location>
</feature>
<dbReference type="SUPFAM" id="SSF103473">
    <property type="entry name" value="MFS general substrate transporter"/>
    <property type="match status" value="1"/>
</dbReference>
<evidence type="ECO:0000256" key="4">
    <source>
        <dbReference type="ARBA" id="ARBA00022692"/>
    </source>
</evidence>
<gene>
    <name evidence="10" type="ORF">MBM_07723</name>
</gene>
<dbReference type="AlphaFoldDB" id="K1WMG3"/>
<keyword evidence="11" id="KW-1185">Reference proteome</keyword>
<comment type="subcellular location">
    <subcellularLocation>
        <location evidence="1">Membrane</location>
        <topology evidence="1">Multi-pass membrane protein</topology>
    </subcellularLocation>
</comment>
<dbReference type="PROSITE" id="PS50850">
    <property type="entry name" value="MFS"/>
    <property type="match status" value="1"/>
</dbReference>
<feature type="transmembrane region" description="Helical" evidence="8">
    <location>
        <begin position="210"/>
        <end position="228"/>
    </location>
</feature>
<dbReference type="Gene3D" id="1.20.1250.20">
    <property type="entry name" value="MFS general substrate transporter like domains"/>
    <property type="match status" value="1"/>
</dbReference>
<dbReference type="InterPro" id="IPR005829">
    <property type="entry name" value="Sugar_transporter_CS"/>
</dbReference>
<feature type="transmembrane region" description="Helical" evidence="8">
    <location>
        <begin position="86"/>
        <end position="105"/>
    </location>
</feature>
<dbReference type="Pfam" id="PF00083">
    <property type="entry name" value="Sugar_tr"/>
    <property type="match status" value="1"/>
</dbReference>
<feature type="domain" description="Major facilitator superfamily (MFS) profile" evidence="9">
    <location>
        <begin position="35"/>
        <end position="504"/>
    </location>
</feature>
<evidence type="ECO:0000256" key="7">
    <source>
        <dbReference type="RuleBase" id="RU003346"/>
    </source>
</evidence>
<name>K1WMG3_MARBU</name>
<evidence type="ECO:0000313" key="11">
    <source>
        <dbReference type="Proteomes" id="UP000006753"/>
    </source>
</evidence>
<evidence type="ECO:0000256" key="2">
    <source>
        <dbReference type="ARBA" id="ARBA00010992"/>
    </source>
</evidence>
<keyword evidence="3 7" id="KW-0813">Transport</keyword>
<reference evidence="10 11" key="1">
    <citation type="journal article" date="2012" name="BMC Genomics">
        <title>Sequencing the genome of Marssonina brunnea reveals fungus-poplar co-evolution.</title>
        <authorList>
            <person name="Zhu S."/>
            <person name="Cao Y.-Z."/>
            <person name="Jiang C."/>
            <person name="Tan B.-Y."/>
            <person name="Wang Z."/>
            <person name="Feng S."/>
            <person name="Zhang L."/>
            <person name="Su X.-H."/>
            <person name="Brejova B."/>
            <person name="Vinar T."/>
            <person name="Xu M."/>
            <person name="Wang M.-X."/>
            <person name="Zhang S.-G."/>
            <person name="Huang M.-R."/>
            <person name="Wu R."/>
            <person name="Zhou Y."/>
        </authorList>
    </citation>
    <scope>NUCLEOTIDE SEQUENCE [LARGE SCALE GENOMIC DNA]</scope>
    <source>
        <strain evidence="10 11">MB_m1</strain>
    </source>
</reference>
<keyword evidence="4 8" id="KW-0812">Transmembrane</keyword>
<dbReference type="OMA" id="PSNRYRI"/>
<dbReference type="PROSITE" id="PS00216">
    <property type="entry name" value="SUGAR_TRANSPORT_1"/>
    <property type="match status" value="1"/>
</dbReference>
<feature type="transmembrane region" description="Helical" evidence="8">
    <location>
        <begin position="141"/>
        <end position="161"/>
    </location>
</feature>
<accession>K1WMG3</accession>
<proteinExistence type="inferred from homology"/>
<dbReference type="PANTHER" id="PTHR48022:SF8">
    <property type="entry name" value="MAJOR FACILITATOR SUPERFAMILY (MFS) PROFILE DOMAIN-CONTAINING PROTEIN-RELATED"/>
    <property type="match status" value="1"/>
</dbReference>
<evidence type="ECO:0000313" key="10">
    <source>
        <dbReference type="EMBL" id="EKD14046.1"/>
    </source>
</evidence>
<dbReference type="InterPro" id="IPR050360">
    <property type="entry name" value="MFS_Sugar_Transporters"/>
</dbReference>
<feature type="transmembrane region" description="Helical" evidence="8">
    <location>
        <begin position="300"/>
        <end position="326"/>
    </location>
</feature>
<dbReference type="PANTHER" id="PTHR48022">
    <property type="entry name" value="PLASTIDIC GLUCOSE TRANSPORTER 4"/>
    <property type="match status" value="1"/>
</dbReference>
<evidence type="ECO:0000256" key="6">
    <source>
        <dbReference type="ARBA" id="ARBA00023136"/>
    </source>
</evidence>
<dbReference type="OrthoDB" id="5296287at2759"/>
<dbReference type="GO" id="GO:0005351">
    <property type="term" value="F:carbohydrate:proton symporter activity"/>
    <property type="evidence" value="ECO:0007669"/>
    <property type="project" value="TreeGrafter"/>
</dbReference>
<dbReference type="PROSITE" id="PS00217">
    <property type="entry name" value="SUGAR_TRANSPORT_2"/>
    <property type="match status" value="1"/>
</dbReference>
<dbReference type="FunFam" id="1.20.1250.20:FF:000313">
    <property type="entry name" value="MFS quinate transporter"/>
    <property type="match status" value="1"/>
</dbReference>
<dbReference type="HOGENOM" id="CLU_001265_30_12_1"/>
<dbReference type="InterPro" id="IPR005828">
    <property type="entry name" value="MFS_sugar_transport-like"/>
</dbReference>
<evidence type="ECO:0000256" key="5">
    <source>
        <dbReference type="ARBA" id="ARBA00022989"/>
    </source>
</evidence>
<evidence type="ECO:0000256" key="1">
    <source>
        <dbReference type="ARBA" id="ARBA00004141"/>
    </source>
</evidence>
<evidence type="ECO:0000256" key="8">
    <source>
        <dbReference type="SAM" id="Phobius"/>
    </source>
</evidence>
<protein>
    <submittedName>
        <fullName evidence="10">Quinate permease</fullName>
    </submittedName>
</protein>
<sequence length="568" mass="61243">MGNPVGPGMFKAALADTPPEAFNWRLAFSVIGFGLMLTEISKGAARGLDEGLIGTTVTQISFISEYGLKVTPTQNATQLASRIGNITSMVQIGSVGGALIAFIACDKLGRIWATRQLCAIWIVGVIIFVTANGSYGQVLTGRFIMGLGIGQTTVVAPAYLAESAPRSIRGLCICIFSGSVYLGIMLGYFASWGTSLHISNYTSRQWVDATVLHFIFAGIILIMSLFALESPRWLAKVGRSEHAALNMSKLRKLPADHPYVRAELIDIHDQLDREQEATLGAGFFGPLKELFVLKANRYRILLGLACQLLGQWSGAQSITIYAPTFFALLGTTGSSEKLFATAIFGVVKFVSALVCAFFLVDFIGRKRSLSTGIIIQFVSMLYIAIYLTAVPSIIDKTVVQSGAAKHAGTGAIVFIYFSGVGWALGWNSIQYLIGAEIFPLRVRSLGTSMIMTFHFANQYGNSKAVPLMLLEGAPGLSPKGTFWFFSAVTLLGLGFVWFFLPETAGKSLESMDEMFNLPWHVIGRKGAAMTAGQGSVAEALALGPSEKGRLQIRADERLAMDAVQDKRG</sequence>
<dbReference type="PRINTS" id="PR00171">
    <property type="entry name" value="SUGRTRNSPORT"/>
</dbReference>
<keyword evidence="5 8" id="KW-1133">Transmembrane helix</keyword>
<dbReference type="NCBIfam" id="TIGR00879">
    <property type="entry name" value="SP"/>
    <property type="match status" value="1"/>
</dbReference>
<dbReference type="GO" id="GO:0016020">
    <property type="term" value="C:membrane"/>
    <property type="evidence" value="ECO:0007669"/>
    <property type="project" value="UniProtKB-SubCell"/>
</dbReference>
<feature type="transmembrane region" description="Helical" evidence="8">
    <location>
        <begin position="406"/>
        <end position="426"/>
    </location>
</feature>
<evidence type="ECO:0000259" key="9">
    <source>
        <dbReference type="PROSITE" id="PS50850"/>
    </source>
</evidence>
<dbReference type="EMBL" id="JH921447">
    <property type="protein sequence ID" value="EKD14046.1"/>
    <property type="molecule type" value="Genomic_DNA"/>
</dbReference>
<dbReference type="InterPro" id="IPR020846">
    <property type="entry name" value="MFS_dom"/>
</dbReference>
<feature type="transmembrane region" description="Helical" evidence="8">
    <location>
        <begin position="168"/>
        <end position="190"/>
    </location>
</feature>
<feature type="transmembrane region" description="Helical" evidence="8">
    <location>
        <begin position="438"/>
        <end position="460"/>
    </location>
</feature>
<keyword evidence="6 8" id="KW-0472">Membrane</keyword>
<dbReference type="eggNOG" id="KOG0254">
    <property type="taxonomic scope" value="Eukaryota"/>
</dbReference>
<organism evidence="10 11">
    <name type="scientific">Marssonina brunnea f. sp. multigermtubi (strain MB_m1)</name>
    <name type="common">Marssonina leaf spot fungus</name>
    <dbReference type="NCBI Taxonomy" id="1072389"/>
    <lineage>
        <taxon>Eukaryota</taxon>
        <taxon>Fungi</taxon>
        <taxon>Dikarya</taxon>
        <taxon>Ascomycota</taxon>
        <taxon>Pezizomycotina</taxon>
        <taxon>Leotiomycetes</taxon>
        <taxon>Helotiales</taxon>
        <taxon>Drepanopezizaceae</taxon>
        <taxon>Drepanopeziza</taxon>
    </lineage>
</organism>
<dbReference type="InParanoid" id="K1WMG3"/>
<feature type="transmembrane region" description="Helical" evidence="8">
    <location>
        <begin position="372"/>
        <end position="394"/>
    </location>
</feature>
<dbReference type="InterPro" id="IPR036259">
    <property type="entry name" value="MFS_trans_sf"/>
</dbReference>
<evidence type="ECO:0000256" key="3">
    <source>
        <dbReference type="ARBA" id="ARBA00022448"/>
    </source>
</evidence>
<comment type="similarity">
    <text evidence="2 7">Belongs to the major facilitator superfamily. Sugar transporter (TC 2.A.1.1) family.</text>
</comment>